<dbReference type="InterPro" id="IPR022742">
    <property type="entry name" value="Hydrolase_4"/>
</dbReference>
<reference evidence="2 3" key="1">
    <citation type="submission" date="2024-02" db="EMBL/GenBank/DDBJ databases">
        <title>New thermophilic sulfur-oxidizing bacteria from a hot springs of the Uzon caldera (Kamchatka, Russia).</title>
        <authorList>
            <person name="Dukat A.M."/>
            <person name="Elcheninov A.G."/>
            <person name="Frolov E.N."/>
        </authorList>
    </citation>
    <scope>NUCLEOTIDE SEQUENCE [LARGE SCALE GENOMIC DNA]</scope>
    <source>
        <strain evidence="2 3">AK1</strain>
    </source>
</reference>
<proteinExistence type="predicted"/>
<feature type="domain" description="Serine aminopeptidase S33" evidence="1">
    <location>
        <begin position="38"/>
        <end position="136"/>
    </location>
</feature>
<evidence type="ECO:0000259" key="1">
    <source>
        <dbReference type="Pfam" id="PF12146"/>
    </source>
</evidence>
<dbReference type="InterPro" id="IPR029058">
    <property type="entry name" value="AB_hydrolase_fold"/>
</dbReference>
<accession>A0ABV0EDI5</accession>
<organism evidence="2 3">
    <name type="scientific">Thiobacter aerophilum</name>
    <dbReference type="NCBI Taxonomy" id="3121275"/>
    <lineage>
        <taxon>Bacteria</taxon>
        <taxon>Pseudomonadati</taxon>
        <taxon>Pseudomonadota</taxon>
        <taxon>Betaproteobacteria</taxon>
        <taxon>Burkholderiales</taxon>
        <taxon>Thiobacteraceae</taxon>
        <taxon>Thiobacter</taxon>
    </lineage>
</organism>
<evidence type="ECO:0000313" key="3">
    <source>
        <dbReference type="Proteomes" id="UP001482231"/>
    </source>
</evidence>
<keyword evidence="2" id="KW-0378">Hydrolase</keyword>
<gene>
    <name evidence="2" type="ORF">V6E02_05815</name>
</gene>
<keyword evidence="3" id="KW-1185">Reference proteome</keyword>
<dbReference type="RefSeq" id="WP_347307832.1">
    <property type="nucleotide sequence ID" value="NZ_JBAJEX010000003.1"/>
</dbReference>
<dbReference type="Gene3D" id="3.40.50.1820">
    <property type="entry name" value="alpha/beta hydrolase"/>
    <property type="match status" value="1"/>
</dbReference>
<dbReference type="PANTHER" id="PTHR42103">
    <property type="entry name" value="ALPHA/BETA-HYDROLASES SUPERFAMILY PROTEIN"/>
    <property type="match status" value="1"/>
</dbReference>
<sequence>MARFRLRIDGPAGKIETVIDDPGATRKGIALIAHPHPLHGGSLENKVVKTIADTLHDLGHVSVRFNFRGVGGSGGEYDGGRGEVEDMLAVHDFVRARYPALPVILAGFSFGAYVQSVVAQRLKPRHLLLVGPAVNLFAMGEAPCGTIVIHGEHDQLVPAEEARRWAQSHGCTFALVRGADHFFHKKLACLREHIETLCPC</sequence>
<dbReference type="Proteomes" id="UP001482231">
    <property type="component" value="Unassembled WGS sequence"/>
</dbReference>
<dbReference type="SUPFAM" id="SSF53474">
    <property type="entry name" value="alpha/beta-Hydrolases"/>
    <property type="match status" value="1"/>
</dbReference>
<name>A0ABV0EDI5_9BURK</name>
<protein>
    <submittedName>
        <fullName evidence="2">Alpha/beta hydrolase</fullName>
    </submittedName>
</protein>
<evidence type="ECO:0000313" key="2">
    <source>
        <dbReference type="EMBL" id="MEO1766725.1"/>
    </source>
</evidence>
<dbReference type="PANTHER" id="PTHR42103:SF2">
    <property type="entry name" value="AB HYDROLASE-1 DOMAIN-CONTAINING PROTEIN"/>
    <property type="match status" value="1"/>
</dbReference>
<dbReference type="EMBL" id="JBAJEX010000003">
    <property type="protein sequence ID" value="MEO1766725.1"/>
    <property type="molecule type" value="Genomic_DNA"/>
</dbReference>
<comment type="caution">
    <text evidence="2">The sequence shown here is derived from an EMBL/GenBank/DDBJ whole genome shotgun (WGS) entry which is preliminary data.</text>
</comment>
<dbReference type="Pfam" id="PF12146">
    <property type="entry name" value="Hydrolase_4"/>
    <property type="match status" value="1"/>
</dbReference>
<dbReference type="GO" id="GO:0016787">
    <property type="term" value="F:hydrolase activity"/>
    <property type="evidence" value="ECO:0007669"/>
    <property type="project" value="UniProtKB-KW"/>
</dbReference>